<keyword evidence="1" id="KW-1133">Transmembrane helix</keyword>
<name>A0A2Z6R5L7_9GLOM</name>
<evidence type="ECO:0000256" key="1">
    <source>
        <dbReference type="SAM" id="Phobius"/>
    </source>
</evidence>
<comment type="caution">
    <text evidence="2">The sequence shown here is derived from an EMBL/GenBank/DDBJ whole genome shotgun (WGS) entry which is preliminary data.</text>
</comment>
<keyword evidence="1" id="KW-0472">Membrane</keyword>
<feature type="transmembrane region" description="Helical" evidence="1">
    <location>
        <begin position="75"/>
        <end position="98"/>
    </location>
</feature>
<evidence type="ECO:0000313" key="2">
    <source>
        <dbReference type="EMBL" id="GBB97503.1"/>
    </source>
</evidence>
<sequence>MCFCCFPNRVCTIISSTINLFVAIAGSVTFLAKSDAITTVIYMFASKQLAIERCNNEFKTENETSIDNCDRKENILVWLRTILLILMFLLGAHTYEISRRLYKEYRRKSRKNRRPNPSLNTHNLSKYYHMISRTNTIYVNI</sequence>
<reference evidence="2 3" key="1">
    <citation type="submission" date="2017-11" db="EMBL/GenBank/DDBJ databases">
        <title>The genome of Rhizophagus clarus HR1 reveals common genetic basis of auxotrophy among arbuscular mycorrhizal fungi.</title>
        <authorList>
            <person name="Kobayashi Y."/>
        </authorList>
    </citation>
    <scope>NUCLEOTIDE SEQUENCE [LARGE SCALE GENOMIC DNA]</scope>
    <source>
        <strain evidence="2 3">HR1</strain>
    </source>
</reference>
<protein>
    <submittedName>
        <fullName evidence="2">Uncharacterized protein</fullName>
    </submittedName>
</protein>
<dbReference type="AlphaFoldDB" id="A0A2Z6R5L7"/>
<dbReference type="Proteomes" id="UP000247702">
    <property type="component" value="Unassembled WGS sequence"/>
</dbReference>
<gene>
    <name evidence="2" type="ORF">RclHR1_00030060</name>
</gene>
<evidence type="ECO:0000313" key="3">
    <source>
        <dbReference type="Proteomes" id="UP000247702"/>
    </source>
</evidence>
<proteinExistence type="predicted"/>
<organism evidence="2 3">
    <name type="scientific">Rhizophagus clarus</name>
    <dbReference type="NCBI Taxonomy" id="94130"/>
    <lineage>
        <taxon>Eukaryota</taxon>
        <taxon>Fungi</taxon>
        <taxon>Fungi incertae sedis</taxon>
        <taxon>Mucoromycota</taxon>
        <taxon>Glomeromycotina</taxon>
        <taxon>Glomeromycetes</taxon>
        <taxon>Glomerales</taxon>
        <taxon>Glomeraceae</taxon>
        <taxon>Rhizophagus</taxon>
    </lineage>
</organism>
<dbReference type="EMBL" id="BEXD01002223">
    <property type="protein sequence ID" value="GBB97503.1"/>
    <property type="molecule type" value="Genomic_DNA"/>
</dbReference>
<keyword evidence="3" id="KW-1185">Reference proteome</keyword>
<keyword evidence="1" id="KW-0812">Transmembrane</keyword>
<dbReference type="STRING" id="94130.A0A2Z6R5L7"/>
<accession>A0A2Z6R5L7</accession>